<feature type="transmembrane region" description="Helical" evidence="1">
    <location>
        <begin position="86"/>
        <end position="108"/>
    </location>
</feature>
<feature type="transmembrane region" description="Helical" evidence="1">
    <location>
        <begin position="7"/>
        <end position="25"/>
    </location>
</feature>
<evidence type="ECO:0000313" key="3">
    <source>
        <dbReference type="Proteomes" id="UP000327236"/>
    </source>
</evidence>
<dbReference type="RefSeq" id="WP_151141342.1">
    <property type="nucleotide sequence ID" value="NZ_VYWW01000008.1"/>
</dbReference>
<sequence length="162" mass="18723">MSRQRKFWLFSLVICLILFWARQVLPELTNSQMTLVNLAFSSRGMRLMLLSCLLFTYDICPVLMATTEADEFNTFLWTRKIGVSKAYMIFAKRFANYFLPFIVAHLMLLNSLQLLLQLLTLPIWLLLWVILTALEFVKIASPIKKASIGLVFLVARMGILLI</sequence>
<dbReference type="Proteomes" id="UP000327236">
    <property type="component" value="Unassembled WGS sequence"/>
</dbReference>
<dbReference type="AlphaFoldDB" id="A0A5N1ID19"/>
<keyword evidence="1" id="KW-1133">Transmembrane helix</keyword>
<name>A0A5N1ID19_LACJE</name>
<keyword evidence="1" id="KW-0472">Membrane</keyword>
<organism evidence="2 3">
    <name type="scientific">Lactobacillus jensenii</name>
    <dbReference type="NCBI Taxonomy" id="109790"/>
    <lineage>
        <taxon>Bacteria</taxon>
        <taxon>Bacillati</taxon>
        <taxon>Bacillota</taxon>
        <taxon>Bacilli</taxon>
        <taxon>Lactobacillales</taxon>
        <taxon>Lactobacillaceae</taxon>
        <taxon>Lactobacillus</taxon>
    </lineage>
</organism>
<evidence type="ECO:0000313" key="2">
    <source>
        <dbReference type="EMBL" id="KAA9323492.1"/>
    </source>
</evidence>
<accession>A0A5N1ID19</accession>
<comment type="caution">
    <text evidence="2">The sequence shown here is derived from an EMBL/GenBank/DDBJ whole genome shotgun (WGS) entry which is preliminary data.</text>
</comment>
<keyword evidence="1" id="KW-0812">Transmembrane</keyword>
<protein>
    <submittedName>
        <fullName evidence="2">Uncharacterized protein</fullName>
    </submittedName>
</protein>
<dbReference type="EMBL" id="VYWW01000008">
    <property type="protein sequence ID" value="KAA9323492.1"/>
    <property type="molecule type" value="Genomic_DNA"/>
</dbReference>
<evidence type="ECO:0000256" key="1">
    <source>
        <dbReference type="SAM" id="Phobius"/>
    </source>
</evidence>
<feature type="transmembrane region" description="Helical" evidence="1">
    <location>
        <begin position="45"/>
        <end position="65"/>
    </location>
</feature>
<feature type="transmembrane region" description="Helical" evidence="1">
    <location>
        <begin position="114"/>
        <end position="134"/>
    </location>
</feature>
<gene>
    <name evidence="2" type="ORF">F6H94_02750</name>
</gene>
<proteinExistence type="predicted"/>
<reference evidence="2 3" key="1">
    <citation type="submission" date="2019-09" db="EMBL/GenBank/DDBJ databases">
        <title>Draft genome sequence assemblies of isolates from the urinary tract.</title>
        <authorList>
            <person name="Mores C.R."/>
            <person name="Putonti C."/>
            <person name="Wolfe A.J."/>
        </authorList>
    </citation>
    <scope>NUCLEOTIDE SEQUENCE [LARGE SCALE GENOMIC DNA]</scope>
    <source>
        <strain evidence="2 3">UMB246</strain>
    </source>
</reference>